<keyword evidence="3" id="KW-1185">Reference proteome</keyword>
<dbReference type="EMBL" id="LHPG02000001">
    <property type="protein sequence ID" value="PRW61383.1"/>
    <property type="molecule type" value="Genomic_DNA"/>
</dbReference>
<comment type="caution">
    <text evidence="2">The sequence shown here is derived from an EMBL/GenBank/DDBJ whole genome shotgun (WGS) entry which is preliminary data.</text>
</comment>
<feature type="region of interest" description="Disordered" evidence="1">
    <location>
        <begin position="1"/>
        <end position="57"/>
    </location>
</feature>
<accession>A0A2P6U4Y7</accession>
<protein>
    <submittedName>
        <fullName evidence="2">Uncharacterized protein</fullName>
    </submittedName>
</protein>
<feature type="region of interest" description="Disordered" evidence="1">
    <location>
        <begin position="129"/>
        <end position="171"/>
    </location>
</feature>
<sequence length="478" mass="51170">MKRSQDQPAEPSISTGAPGGSSSGSATGSAPAPPTTNYAKRMARIAAPAASGHEMGLRHARSALVTAPPRGCAVPRPSLMSQATTNRRASPFAAAAAATLLGARSPLLNPLAPPRPPATKHPAVAHYAGVPLPDPPAEPSRRAAAPAPRMVRTSGVKQQDAKRGDPNTPDLSQLVDDPVGFYFADRDNDGGYTFWKNKGGVSSLWAELGASNPSLLMSCGKVVVGGTMVFNGDSPTSTGFYHNGHSEWKHRIYDSAPNFREVLARMQPVMEELTLLNATGESTWLSTHNSILFGAIDNMSPTQVAQYAASLFAANGAVNLKIDEDKRTCKPAITITLGRDAPGALAELHKKLFGSLVSETSNTSPGVPGGEYSKIEFNSVEDQLKFFKLVNGEAVDLACGHVPATPSGLPRCAGKLLKLRTILEYTQAHRKREHSGGGRRPSRFTTLLEYNRWWTDANNWRQMHEELHPGVPVPDWEH</sequence>
<proteinExistence type="predicted"/>
<evidence type="ECO:0000313" key="3">
    <source>
        <dbReference type="Proteomes" id="UP000239899"/>
    </source>
</evidence>
<feature type="compositionally biased region" description="Low complexity" evidence="1">
    <location>
        <begin position="23"/>
        <end position="50"/>
    </location>
</feature>
<dbReference type="AlphaFoldDB" id="A0A2P6U4Y7"/>
<evidence type="ECO:0000256" key="1">
    <source>
        <dbReference type="SAM" id="MobiDB-lite"/>
    </source>
</evidence>
<reference evidence="2 3" key="1">
    <citation type="journal article" date="2018" name="Plant J.">
        <title>Genome sequences of Chlorella sorokiniana UTEX 1602 and Micractinium conductrix SAG 241.80: implications to maltose excretion by a green alga.</title>
        <authorList>
            <person name="Arriola M.B."/>
            <person name="Velmurugan N."/>
            <person name="Zhang Y."/>
            <person name="Plunkett M.H."/>
            <person name="Hondzo H."/>
            <person name="Barney B.M."/>
        </authorList>
    </citation>
    <scope>NUCLEOTIDE SEQUENCE [LARGE SCALE GENOMIC DNA]</scope>
    <source>
        <strain evidence="3">UTEX 1602</strain>
    </source>
</reference>
<dbReference type="OrthoDB" id="10516964at2759"/>
<dbReference type="Proteomes" id="UP000239899">
    <property type="component" value="Unassembled WGS sequence"/>
</dbReference>
<organism evidence="2 3">
    <name type="scientific">Chlorella sorokiniana</name>
    <name type="common">Freshwater green alga</name>
    <dbReference type="NCBI Taxonomy" id="3076"/>
    <lineage>
        <taxon>Eukaryota</taxon>
        <taxon>Viridiplantae</taxon>
        <taxon>Chlorophyta</taxon>
        <taxon>core chlorophytes</taxon>
        <taxon>Trebouxiophyceae</taxon>
        <taxon>Chlorellales</taxon>
        <taxon>Chlorellaceae</taxon>
        <taxon>Chlorella clade</taxon>
        <taxon>Chlorella</taxon>
    </lineage>
</organism>
<evidence type="ECO:0000313" key="2">
    <source>
        <dbReference type="EMBL" id="PRW61383.1"/>
    </source>
</evidence>
<name>A0A2P6U4Y7_CHLSO</name>
<gene>
    <name evidence="2" type="ORF">C2E21_0286</name>
</gene>